<dbReference type="RefSeq" id="WP_311800867.1">
    <property type="nucleotide sequence ID" value="NZ_JARPYS010000011.1"/>
</dbReference>
<sequence>MNKLKGIDFEFDDLDVDTQGTVLTLGIVTMLKKILLVLLLILCIALVLWFNKLTIFIVAIQTILLLVVTRTQKYLLNKAVKQILKE</sequence>
<name>A0AAW8TH81_9ENTE</name>
<dbReference type="AlphaFoldDB" id="A0AAW8TH81"/>
<keyword evidence="1" id="KW-0812">Transmembrane</keyword>
<evidence type="ECO:0000313" key="3">
    <source>
        <dbReference type="Proteomes" id="UP001245561"/>
    </source>
</evidence>
<organism evidence="2 3">
    <name type="scientific">Enterococcus dongliensis</name>
    <dbReference type="NCBI Taxonomy" id="2559925"/>
    <lineage>
        <taxon>Bacteria</taxon>
        <taxon>Bacillati</taxon>
        <taxon>Bacillota</taxon>
        <taxon>Bacilli</taxon>
        <taxon>Lactobacillales</taxon>
        <taxon>Enterococcaceae</taxon>
        <taxon>Enterococcus</taxon>
    </lineage>
</organism>
<evidence type="ECO:0000313" key="2">
    <source>
        <dbReference type="EMBL" id="MDT2637654.1"/>
    </source>
</evidence>
<reference evidence="2" key="1">
    <citation type="submission" date="2023-03" db="EMBL/GenBank/DDBJ databases">
        <authorList>
            <person name="Shen W."/>
            <person name="Cai J."/>
        </authorList>
    </citation>
    <scope>NUCLEOTIDE SEQUENCE</scope>
    <source>
        <strain evidence="2">P55-2</strain>
    </source>
</reference>
<protein>
    <submittedName>
        <fullName evidence="2">Uncharacterized protein</fullName>
    </submittedName>
</protein>
<feature type="transmembrane region" description="Helical" evidence="1">
    <location>
        <begin position="56"/>
        <end position="76"/>
    </location>
</feature>
<proteinExistence type="predicted"/>
<accession>A0AAW8TH81</accession>
<dbReference type="EMBL" id="JARPYT010000012">
    <property type="protein sequence ID" value="MDT2637654.1"/>
    <property type="molecule type" value="Genomic_DNA"/>
</dbReference>
<dbReference type="Proteomes" id="UP001245561">
    <property type="component" value="Unassembled WGS sequence"/>
</dbReference>
<comment type="caution">
    <text evidence="2">The sequence shown here is derived from an EMBL/GenBank/DDBJ whole genome shotgun (WGS) entry which is preliminary data.</text>
</comment>
<evidence type="ECO:0000256" key="1">
    <source>
        <dbReference type="SAM" id="Phobius"/>
    </source>
</evidence>
<keyword evidence="1" id="KW-0472">Membrane</keyword>
<gene>
    <name evidence="2" type="ORF">P7D36_09135</name>
</gene>
<keyword evidence="1" id="KW-1133">Transmembrane helix</keyword>